<name>A0A545VDN1_9HYPO</name>
<dbReference type="EMBL" id="SPUK01000002">
    <property type="protein sequence ID" value="TQV99818.1"/>
    <property type="molecule type" value="Genomic_DNA"/>
</dbReference>
<protein>
    <submittedName>
        <fullName evidence="1">Uncharacterized protein</fullName>
    </submittedName>
</protein>
<dbReference type="Proteomes" id="UP000315783">
    <property type="component" value="Unassembled WGS sequence"/>
</dbReference>
<reference evidence="1 2" key="1">
    <citation type="journal article" date="2019" name="Appl. Microbiol. Biotechnol.">
        <title>Genome sequence of Isaria javanica and comparative genome analysis insights into family S53 peptidase evolution in fungal entomopathogens.</title>
        <authorList>
            <person name="Lin R."/>
            <person name="Zhang X."/>
            <person name="Xin B."/>
            <person name="Zou M."/>
            <person name="Gao Y."/>
            <person name="Qin F."/>
            <person name="Hu Q."/>
            <person name="Xie B."/>
            <person name="Cheng X."/>
        </authorList>
    </citation>
    <scope>NUCLEOTIDE SEQUENCE [LARGE SCALE GENOMIC DNA]</scope>
    <source>
        <strain evidence="1 2">IJ1G</strain>
    </source>
</reference>
<proteinExistence type="predicted"/>
<comment type="caution">
    <text evidence="1">The sequence shown here is derived from an EMBL/GenBank/DDBJ whole genome shotgun (WGS) entry which is preliminary data.</text>
</comment>
<sequence length="64" mass="7233">MQTGAEGRALLLGSPLTLRFGYTRRRSPAPPQSHYMLRRRVCIPHSHYVVTVTALKLSPFQLAQ</sequence>
<dbReference type="AlphaFoldDB" id="A0A545VDN1"/>
<evidence type="ECO:0000313" key="2">
    <source>
        <dbReference type="Proteomes" id="UP000315783"/>
    </source>
</evidence>
<accession>A0A545VDN1</accession>
<organism evidence="1 2">
    <name type="scientific">Cordyceps javanica</name>
    <dbReference type="NCBI Taxonomy" id="43265"/>
    <lineage>
        <taxon>Eukaryota</taxon>
        <taxon>Fungi</taxon>
        <taxon>Dikarya</taxon>
        <taxon>Ascomycota</taxon>
        <taxon>Pezizomycotina</taxon>
        <taxon>Sordariomycetes</taxon>
        <taxon>Hypocreomycetidae</taxon>
        <taxon>Hypocreales</taxon>
        <taxon>Cordycipitaceae</taxon>
        <taxon>Cordyceps</taxon>
    </lineage>
</organism>
<evidence type="ECO:0000313" key="1">
    <source>
        <dbReference type="EMBL" id="TQV99818.1"/>
    </source>
</evidence>
<gene>
    <name evidence="1" type="ORF">IF1G_02033</name>
</gene>
<keyword evidence="2" id="KW-1185">Reference proteome</keyword>